<feature type="transmembrane region" description="Helical" evidence="1">
    <location>
        <begin position="200"/>
        <end position="220"/>
    </location>
</feature>
<dbReference type="InterPro" id="IPR052529">
    <property type="entry name" value="Bact_Transport_Assoc"/>
</dbReference>
<gene>
    <name evidence="3" type="ORF">OIU83_13605</name>
</gene>
<protein>
    <submittedName>
        <fullName evidence="3">DUF418 domain-containing protein</fullName>
    </submittedName>
</protein>
<dbReference type="PANTHER" id="PTHR30590">
    <property type="entry name" value="INNER MEMBRANE PROTEIN"/>
    <property type="match status" value="1"/>
</dbReference>
<keyword evidence="1" id="KW-0472">Membrane</keyword>
<name>A0A9X2ZDP6_9FLAO</name>
<feature type="transmembrane region" description="Helical" evidence="1">
    <location>
        <begin position="140"/>
        <end position="158"/>
    </location>
</feature>
<evidence type="ECO:0000313" key="4">
    <source>
        <dbReference type="Proteomes" id="UP001151079"/>
    </source>
</evidence>
<evidence type="ECO:0000313" key="3">
    <source>
        <dbReference type="EMBL" id="MCV9928700.1"/>
    </source>
</evidence>
<dbReference type="Proteomes" id="UP001151079">
    <property type="component" value="Unassembled WGS sequence"/>
</dbReference>
<evidence type="ECO:0000256" key="1">
    <source>
        <dbReference type="SAM" id="Phobius"/>
    </source>
</evidence>
<proteinExistence type="predicted"/>
<keyword evidence="4" id="KW-1185">Reference proteome</keyword>
<sequence length="383" mass="45545">MTETKPISQSQRTPIIDILRGCALFSVAVMNYSAIHDWNNHSKNANSNSISETIKTISEIVIESKGWTLLALLFGYGFSVLLKNIKQNEQNHYTFFINRMLWLFVFGFVNTLFFGGDILNDYALMGLILLLFYNCSTKSLFILATLILLLTPALQSLLGRYHLLFTPKYRDAFYELYNADTTLDSIKANLYMRYKWMLRLGYSIVLHLVQLGYFILGMALQRSNFFEMIDKKPRRVLKKIMFYSLIFSIITFVSQMVIEKYEWSFNDYYNLFYPKALSSMIFLSSLICWIYFSGYFKSTFNLIKATGRMTLTNYILQNIISFFLFICIRPDWAWHWYFFTGVIIYILQMFFSNWWLNKYNYGLLEWLWRSLSYKKWFPLIKTK</sequence>
<feature type="transmembrane region" description="Helical" evidence="1">
    <location>
        <begin position="66"/>
        <end position="82"/>
    </location>
</feature>
<dbReference type="InterPro" id="IPR007349">
    <property type="entry name" value="DUF418"/>
</dbReference>
<dbReference type="PANTHER" id="PTHR30590:SF3">
    <property type="entry name" value="HYPOTHETICAL MEMBRANE SPANNING PROTEIN"/>
    <property type="match status" value="1"/>
</dbReference>
<keyword evidence="1" id="KW-0812">Transmembrane</keyword>
<feature type="domain" description="DUF418" evidence="2">
    <location>
        <begin position="222"/>
        <end position="375"/>
    </location>
</feature>
<evidence type="ECO:0000259" key="2">
    <source>
        <dbReference type="Pfam" id="PF04235"/>
    </source>
</evidence>
<reference evidence="3" key="1">
    <citation type="submission" date="2022-10" db="EMBL/GenBank/DDBJ databases">
        <title>Two novel species of Flavobacterium.</title>
        <authorList>
            <person name="Liu Q."/>
            <person name="Xin Y.-H."/>
        </authorList>
    </citation>
    <scope>NUCLEOTIDE SEQUENCE</scope>
    <source>
        <strain evidence="3">LS1R49</strain>
    </source>
</reference>
<feature type="transmembrane region" description="Helical" evidence="1">
    <location>
        <begin position="240"/>
        <end position="258"/>
    </location>
</feature>
<keyword evidence="1" id="KW-1133">Transmembrane helix</keyword>
<feature type="transmembrane region" description="Helical" evidence="1">
    <location>
        <begin position="278"/>
        <end position="296"/>
    </location>
</feature>
<dbReference type="RefSeq" id="WP_264206810.1">
    <property type="nucleotide sequence ID" value="NZ_JAOZEW010000014.1"/>
</dbReference>
<feature type="transmembrane region" description="Helical" evidence="1">
    <location>
        <begin position="102"/>
        <end position="133"/>
    </location>
</feature>
<dbReference type="AlphaFoldDB" id="A0A9X2ZDP6"/>
<dbReference type="EMBL" id="JAOZEW010000014">
    <property type="protein sequence ID" value="MCV9928700.1"/>
    <property type="molecule type" value="Genomic_DNA"/>
</dbReference>
<feature type="transmembrane region" description="Helical" evidence="1">
    <location>
        <begin position="334"/>
        <end position="356"/>
    </location>
</feature>
<accession>A0A9X2ZDP6</accession>
<organism evidence="3 4">
    <name type="scientific">Flavobacterium shii</name>
    <dbReference type="NCBI Taxonomy" id="2987687"/>
    <lineage>
        <taxon>Bacteria</taxon>
        <taxon>Pseudomonadati</taxon>
        <taxon>Bacteroidota</taxon>
        <taxon>Flavobacteriia</taxon>
        <taxon>Flavobacteriales</taxon>
        <taxon>Flavobacteriaceae</taxon>
        <taxon>Flavobacterium</taxon>
    </lineage>
</organism>
<feature type="transmembrane region" description="Helical" evidence="1">
    <location>
        <begin position="308"/>
        <end position="328"/>
    </location>
</feature>
<comment type="caution">
    <text evidence="3">The sequence shown here is derived from an EMBL/GenBank/DDBJ whole genome shotgun (WGS) entry which is preliminary data.</text>
</comment>
<dbReference type="Pfam" id="PF04235">
    <property type="entry name" value="DUF418"/>
    <property type="match status" value="1"/>
</dbReference>